<dbReference type="Proteomes" id="UP001233999">
    <property type="component" value="Unassembled WGS sequence"/>
</dbReference>
<evidence type="ECO:0008006" key="4">
    <source>
        <dbReference type="Google" id="ProtNLM"/>
    </source>
</evidence>
<proteinExistence type="predicted"/>
<dbReference type="AlphaFoldDB" id="A0AAD7ZNY1"/>
<dbReference type="EMBL" id="JASPKZ010007482">
    <property type="protein sequence ID" value="KAJ9584013.1"/>
    <property type="molecule type" value="Genomic_DNA"/>
</dbReference>
<reference evidence="2" key="2">
    <citation type="submission" date="2023-05" db="EMBL/GenBank/DDBJ databases">
        <authorList>
            <person name="Fouks B."/>
        </authorList>
    </citation>
    <scope>NUCLEOTIDE SEQUENCE</scope>
    <source>
        <strain evidence="2">Stay&amp;Tobe</strain>
        <tissue evidence="2">Testes</tissue>
    </source>
</reference>
<sequence length="52" mass="5563">VQPNSRPPVNAAPQDSLAGALARALAERSRVIHSDTSGSSEEDDEADDEWED</sequence>
<keyword evidence="3" id="KW-1185">Reference proteome</keyword>
<reference evidence="2" key="1">
    <citation type="journal article" date="2023" name="IScience">
        <title>Live-bearing cockroach genome reveals convergent evolutionary mechanisms linked to viviparity in insects and beyond.</title>
        <authorList>
            <person name="Fouks B."/>
            <person name="Harrison M.C."/>
            <person name="Mikhailova A.A."/>
            <person name="Marchal E."/>
            <person name="English S."/>
            <person name="Carruthers M."/>
            <person name="Jennings E.C."/>
            <person name="Chiamaka E.L."/>
            <person name="Frigard R.A."/>
            <person name="Pippel M."/>
            <person name="Attardo G.M."/>
            <person name="Benoit J.B."/>
            <person name="Bornberg-Bauer E."/>
            <person name="Tobe S.S."/>
        </authorList>
    </citation>
    <scope>NUCLEOTIDE SEQUENCE</scope>
    <source>
        <strain evidence="2">Stay&amp;Tobe</strain>
    </source>
</reference>
<evidence type="ECO:0000256" key="1">
    <source>
        <dbReference type="SAM" id="MobiDB-lite"/>
    </source>
</evidence>
<gene>
    <name evidence="2" type="ORF">L9F63_021642</name>
</gene>
<accession>A0AAD7ZNY1</accession>
<feature type="non-terminal residue" evidence="2">
    <location>
        <position position="1"/>
    </location>
</feature>
<feature type="compositionally biased region" description="Acidic residues" evidence="1">
    <location>
        <begin position="40"/>
        <end position="52"/>
    </location>
</feature>
<dbReference type="Gene3D" id="3.90.810.10">
    <property type="entry name" value="CRIB domain"/>
    <property type="match status" value="1"/>
</dbReference>
<feature type="region of interest" description="Disordered" evidence="1">
    <location>
        <begin position="29"/>
        <end position="52"/>
    </location>
</feature>
<name>A0AAD7ZNY1_DIPPU</name>
<dbReference type="InterPro" id="IPR036936">
    <property type="entry name" value="CRIB_dom_sf"/>
</dbReference>
<evidence type="ECO:0000313" key="2">
    <source>
        <dbReference type="EMBL" id="KAJ9584013.1"/>
    </source>
</evidence>
<protein>
    <recommendedName>
        <fullName evidence="4">WH2 domain-containing protein</fullName>
    </recommendedName>
</protein>
<comment type="caution">
    <text evidence="2">The sequence shown here is derived from an EMBL/GenBank/DDBJ whole genome shotgun (WGS) entry which is preliminary data.</text>
</comment>
<evidence type="ECO:0000313" key="3">
    <source>
        <dbReference type="Proteomes" id="UP001233999"/>
    </source>
</evidence>
<organism evidence="2 3">
    <name type="scientific">Diploptera punctata</name>
    <name type="common">Pacific beetle cockroach</name>
    <dbReference type="NCBI Taxonomy" id="6984"/>
    <lineage>
        <taxon>Eukaryota</taxon>
        <taxon>Metazoa</taxon>
        <taxon>Ecdysozoa</taxon>
        <taxon>Arthropoda</taxon>
        <taxon>Hexapoda</taxon>
        <taxon>Insecta</taxon>
        <taxon>Pterygota</taxon>
        <taxon>Neoptera</taxon>
        <taxon>Polyneoptera</taxon>
        <taxon>Dictyoptera</taxon>
        <taxon>Blattodea</taxon>
        <taxon>Blaberoidea</taxon>
        <taxon>Blaberidae</taxon>
        <taxon>Diplopterinae</taxon>
        <taxon>Diploptera</taxon>
    </lineage>
</organism>